<dbReference type="OrthoDB" id="3686176at2"/>
<dbReference type="HOGENOM" id="CLU_1353788_0_0_0"/>
<dbReference type="SMART" id="SM00448">
    <property type="entry name" value="REC"/>
    <property type="match status" value="1"/>
</dbReference>
<keyword evidence="6" id="KW-1185">Reference proteome</keyword>
<proteinExistence type="predicted"/>
<dbReference type="InterPro" id="IPR001789">
    <property type="entry name" value="Sig_transdc_resp-reg_receiver"/>
</dbReference>
<feature type="region of interest" description="Disordered" evidence="3">
    <location>
        <begin position="172"/>
        <end position="202"/>
    </location>
</feature>
<dbReference type="SUPFAM" id="SSF52172">
    <property type="entry name" value="CheY-like"/>
    <property type="match status" value="1"/>
</dbReference>
<dbReference type="GO" id="GO:0000160">
    <property type="term" value="P:phosphorelay signal transduction system"/>
    <property type="evidence" value="ECO:0007669"/>
    <property type="project" value="InterPro"/>
</dbReference>
<organism evidence="5 6">
    <name type="scientific">Rubinisphaera brasiliensis (strain ATCC 49424 / DSM 5305 / JCM 21570 / IAM 15109 / NBRC 103401 / IFAM 1448)</name>
    <name type="common">Planctomyces brasiliensis</name>
    <dbReference type="NCBI Taxonomy" id="756272"/>
    <lineage>
        <taxon>Bacteria</taxon>
        <taxon>Pseudomonadati</taxon>
        <taxon>Planctomycetota</taxon>
        <taxon>Planctomycetia</taxon>
        <taxon>Planctomycetales</taxon>
        <taxon>Planctomycetaceae</taxon>
        <taxon>Rubinisphaera</taxon>
    </lineage>
</organism>
<dbReference type="Proteomes" id="UP000006860">
    <property type="component" value="Chromosome"/>
</dbReference>
<accession>F0SPW9</accession>
<dbReference type="InterPro" id="IPR050595">
    <property type="entry name" value="Bact_response_regulator"/>
</dbReference>
<sequence length="202" mass="22145">MQSRSRILVIDDDPMFRSLLVSLLRKDYLVSVAADGESGFAKAREHRPDLVIIDHQMPGWNGVKTLSAFRSEASLESVKAVMLTSDATKDTVLSAIKAGTDEYIIKTGFSKNDFLSKIGKLLQPMIAKAVQPGEKPAENPVAFSSEQKPLFDAPVKKPTEDAVEAFAELDDEFPAPAAPVDAPADDAHNEEERLSEIMDDWD</sequence>
<keyword evidence="1 2" id="KW-0597">Phosphoprotein</keyword>
<feature type="domain" description="Response regulatory" evidence="4">
    <location>
        <begin position="6"/>
        <end position="121"/>
    </location>
</feature>
<feature type="modified residue" description="4-aspartylphosphate" evidence="2">
    <location>
        <position position="54"/>
    </location>
</feature>
<feature type="compositionally biased region" description="Basic and acidic residues" evidence="3">
    <location>
        <begin position="185"/>
        <end position="196"/>
    </location>
</feature>
<evidence type="ECO:0000259" key="4">
    <source>
        <dbReference type="PROSITE" id="PS50110"/>
    </source>
</evidence>
<dbReference type="PANTHER" id="PTHR44591">
    <property type="entry name" value="STRESS RESPONSE REGULATOR PROTEIN 1"/>
    <property type="match status" value="1"/>
</dbReference>
<dbReference type="STRING" id="756272.Plabr_2518"/>
<name>F0SPW9_RUBBR</name>
<evidence type="ECO:0000256" key="3">
    <source>
        <dbReference type="SAM" id="MobiDB-lite"/>
    </source>
</evidence>
<dbReference type="Pfam" id="PF00072">
    <property type="entry name" value="Response_reg"/>
    <property type="match status" value="1"/>
</dbReference>
<evidence type="ECO:0000313" key="5">
    <source>
        <dbReference type="EMBL" id="ADY60119.1"/>
    </source>
</evidence>
<dbReference type="InterPro" id="IPR058245">
    <property type="entry name" value="NreC/VraR/RcsB-like_REC"/>
</dbReference>
<evidence type="ECO:0000313" key="6">
    <source>
        <dbReference type="Proteomes" id="UP000006860"/>
    </source>
</evidence>
<dbReference type="InterPro" id="IPR011006">
    <property type="entry name" value="CheY-like_superfamily"/>
</dbReference>
<dbReference type="CDD" id="cd17535">
    <property type="entry name" value="REC_NarL-like"/>
    <property type="match status" value="1"/>
</dbReference>
<dbReference type="eggNOG" id="COG0745">
    <property type="taxonomic scope" value="Bacteria"/>
</dbReference>
<evidence type="ECO:0000256" key="1">
    <source>
        <dbReference type="ARBA" id="ARBA00022553"/>
    </source>
</evidence>
<reference evidence="6" key="1">
    <citation type="submission" date="2011-02" db="EMBL/GenBank/DDBJ databases">
        <title>The complete genome of Planctomyces brasiliensis DSM 5305.</title>
        <authorList>
            <person name="Lucas S."/>
            <person name="Copeland A."/>
            <person name="Lapidus A."/>
            <person name="Bruce D."/>
            <person name="Goodwin L."/>
            <person name="Pitluck S."/>
            <person name="Kyrpides N."/>
            <person name="Mavromatis K."/>
            <person name="Pagani I."/>
            <person name="Ivanova N."/>
            <person name="Ovchinnikova G."/>
            <person name="Lu M."/>
            <person name="Detter J.C."/>
            <person name="Han C."/>
            <person name="Land M."/>
            <person name="Hauser L."/>
            <person name="Markowitz V."/>
            <person name="Cheng J.-F."/>
            <person name="Hugenholtz P."/>
            <person name="Woyke T."/>
            <person name="Wu D."/>
            <person name="Tindall B."/>
            <person name="Pomrenke H.G."/>
            <person name="Brambilla E."/>
            <person name="Klenk H.-P."/>
            <person name="Eisen J.A."/>
        </authorList>
    </citation>
    <scope>NUCLEOTIDE SEQUENCE [LARGE SCALE GENOMIC DNA]</scope>
    <source>
        <strain evidence="6">ATCC 49424 / DSM 5305 / JCM 21570 / NBRC 103401 / IFAM 1448</strain>
    </source>
</reference>
<evidence type="ECO:0000256" key="2">
    <source>
        <dbReference type="PROSITE-ProRule" id="PRU00169"/>
    </source>
</evidence>
<dbReference type="KEGG" id="pbs:Plabr_2518"/>
<protein>
    <submittedName>
        <fullName evidence="5">Response regulator receiver protein</fullName>
    </submittedName>
</protein>
<dbReference type="Gene3D" id="3.40.50.2300">
    <property type="match status" value="1"/>
</dbReference>
<dbReference type="RefSeq" id="WP_013628843.1">
    <property type="nucleotide sequence ID" value="NC_015174.1"/>
</dbReference>
<dbReference type="PANTHER" id="PTHR44591:SF23">
    <property type="entry name" value="CHEY SUBFAMILY"/>
    <property type="match status" value="1"/>
</dbReference>
<dbReference type="AlphaFoldDB" id="F0SPW9"/>
<gene>
    <name evidence="5" type="ordered locus">Plabr_2518</name>
</gene>
<dbReference type="PROSITE" id="PS50110">
    <property type="entry name" value="RESPONSE_REGULATORY"/>
    <property type="match status" value="1"/>
</dbReference>
<dbReference type="EMBL" id="CP002546">
    <property type="protein sequence ID" value="ADY60119.1"/>
    <property type="molecule type" value="Genomic_DNA"/>
</dbReference>